<keyword evidence="3" id="KW-0963">Cytoplasm</keyword>
<keyword evidence="5" id="KW-0539">Nucleus</keyword>
<comment type="subcellular location">
    <subcellularLocation>
        <location evidence="1">Nucleus</location>
    </subcellularLocation>
</comment>
<evidence type="ECO:0000313" key="6">
    <source>
        <dbReference type="EMBL" id="KAK2559483.1"/>
    </source>
</evidence>
<dbReference type="Gene3D" id="3.60.20.10">
    <property type="entry name" value="Glutamine Phosphoribosylpyrophosphate, subunit 1, domain 1"/>
    <property type="match status" value="1"/>
</dbReference>
<reference evidence="6" key="1">
    <citation type="journal article" date="2023" name="G3 (Bethesda)">
        <title>Whole genome assembly and annotation of the endangered Caribbean coral Acropora cervicornis.</title>
        <authorList>
            <person name="Selwyn J.D."/>
            <person name="Vollmer S.V."/>
        </authorList>
    </citation>
    <scope>NUCLEOTIDE SEQUENCE</scope>
    <source>
        <strain evidence="6">K2</strain>
    </source>
</reference>
<name>A0AAD9QDW6_ACRCE</name>
<sequence>MMNVPGFQDSLWTNGPSPGSFYNFPGNQNKSKTAEDFSPIKRTQYPTTTGTSVLGLKYDCGVLLAADTLGSYGSLARFRKVSRLMSVCNNTVVGGSGDYADFQYIQSLLERKVIDDACLNDGHGYTPKSIFSWLTREMYHSQFFAMHLRKTPGCLVLKLEKWLRAVYEFCFTEMPDP</sequence>
<dbReference type="Pfam" id="PF00227">
    <property type="entry name" value="Proteasome"/>
    <property type="match status" value="1"/>
</dbReference>
<reference evidence="6" key="2">
    <citation type="journal article" date="2023" name="Science">
        <title>Genomic signatures of disease resistance in endangered staghorn corals.</title>
        <authorList>
            <person name="Vollmer S.V."/>
            <person name="Selwyn J.D."/>
            <person name="Despard B.A."/>
            <person name="Roesel C.L."/>
        </authorList>
    </citation>
    <scope>NUCLEOTIDE SEQUENCE</scope>
    <source>
        <strain evidence="6">K2</strain>
    </source>
</reference>
<dbReference type="GO" id="GO:0005839">
    <property type="term" value="C:proteasome core complex"/>
    <property type="evidence" value="ECO:0007669"/>
    <property type="project" value="InterPro"/>
</dbReference>
<dbReference type="SUPFAM" id="SSF56235">
    <property type="entry name" value="N-terminal nucleophile aminohydrolases (Ntn hydrolases)"/>
    <property type="match status" value="1"/>
</dbReference>
<comment type="caution">
    <text evidence="6">The sequence shown here is derived from an EMBL/GenBank/DDBJ whole genome shotgun (WGS) entry which is preliminary data.</text>
</comment>
<dbReference type="InterPro" id="IPR023333">
    <property type="entry name" value="Proteasome_suB-type"/>
</dbReference>
<gene>
    <name evidence="6" type="ORF">P5673_018125</name>
</gene>
<proteinExistence type="predicted"/>
<organism evidence="6 7">
    <name type="scientific">Acropora cervicornis</name>
    <name type="common">Staghorn coral</name>
    <dbReference type="NCBI Taxonomy" id="6130"/>
    <lineage>
        <taxon>Eukaryota</taxon>
        <taxon>Metazoa</taxon>
        <taxon>Cnidaria</taxon>
        <taxon>Anthozoa</taxon>
        <taxon>Hexacorallia</taxon>
        <taxon>Scleractinia</taxon>
        <taxon>Astrocoeniina</taxon>
        <taxon>Acroporidae</taxon>
        <taxon>Acropora</taxon>
    </lineage>
</organism>
<dbReference type="EMBL" id="JARQWQ010000040">
    <property type="protein sequence ID" value="KAK2559483.1"/>
    <property type="molecule type" value="Genomic_DNA"/>
</dbReference>
<keyword evidence="4 6" id="KW-0647">Proteasome</keyword>
<accession>A0AAD9QDW6</accession>
<dbReference type="GO" id="GO:0051603">
    <property type="term" value="P:proteolysis involved in protein catabolic process"/>
    <property type="evidence" value="ECO:0007669"/>
    <property type="project" value="InterPro"/>
</dbReference>
<dbReference type="AlphaFoldDB" id="A0AAD9QDW6"/>
<dbReference type="GO" id="GO:0005737">
    <property type="term" value="C:cytoplasm"/>
    <property type="evidence" value="ECO:0007669"/>
    <property type="project" value="TreeGrafter"/>
</dbReference>
<evidence type="ECO:0000256" key="5">
    <source>
        <dbReference type="ARBA" id="ARBA00023242"/>
    </source>
</evidence>
<evidence type="ECO:0000256" key="1">
    <source>
        <dbReference type="ARBA" id="ARBA00004123"/>
    </source>
</evidence>
<protein>
    <recommendedName>
        <fullName evidence="2">Proteasome subunit beta type-4</fullName>
    </recommendedName>
</protein>
<dbReference type="InterPro" id="IPR029055">
    <property type="entry name" value="Ntn_hydrolases_N"/>
</dbReference>
<evidence type="ECO:0000256" key="2">
    <source>
        <dbReference type="ARBA" id="ARBA00016157"/>
    </source>
</evidence>
<dbReference type="PANTHER" id="PTHR32194">
    <property type="entry name" value="METALLOPROTEASE TLDD"/>
    <property type="match status" value="1"/>
</dbReference>
<evidence type="ECO:0000256" key="4">
    <source>
        <dbReference type="ARBA" id="ARBA00022942"/>
    </source>
</evidence>
<dbReference type="PROSITE" id="PS00854">
    <property type="entry name" value="PROTEASOME_BETA_1"/>
    <property type="match status" value="1"/>
</dbReference>
<evidence type="ECO:0000313" key="7">
    <source>
        <dbReference type="Proteomes" id="UP001249851"/>
    </source>
</evidence>
<evidence type="ECO:0000256" key="3">
    <source>
        <dbReference type="ARBA" id="ARBA00022490"/>
    </source>
</evidence>
<dbReference type="InterPro" id="IPR016050">
    <property type="entry name" value="Proteasome_bsu_CS"/>
</dbReference>
<dbReference type="PANTHER" id="PTHR32194:SF6">
    <property type="entry name" value="PROTEASOME SUBUNIT BETA"/>
    <property type="match status" value="1"/>
</dbReference>
<dbReference type="GO" id="GO:0005634">
    <property type="term" value="C:nucleus"/>
    <property type="evidence" value="ECO:0007669"/>
    <property type="project" value="UniProtKB-SubCell"/>
</dbReference>
<keyword evidence="7" id="KW-1185">Reference proteome</keyword>
<dbReference type="InterPro" id="IPR001353">
    <property type="entry name" value="Proteasome_sua/b"/>
</dbReference>
<dbReference type="Proteomes" id="UP001249851">
    <property type="component" value="Unassembled WGS sequence"/>
</dbReference>